<keyword evidence="2" id="KW-1185">Reference proteome</keyword>
<comment type="caution">
    <text evidence="1">The sequence shown here is derived from an EMBL/GenBank/DDBJ whole genome shotgun (WGS) entry which is preliminary data.</text>
</comment>
<gene>
    <name evidence="1" type="ORF">Vadar_008956</name>
</gene>
<organism evidence="1 2">
    <name type="scientific">Vaccinium darrowii</name>
    <dbReference type="NCBI Taxonomy" id="229202"/>
    <lineage>
        <taxon>Eukaryota</taxon>
        <taxon>Viridiplantae</taxon>
        <taxon>Streptophyta</taxon>
        <taxon>Embryophyta</taxon>
        <taxon>Tracheophyta</taxon>
        <taxon>Spermatophyta</taxon>
        <taxon>Magnoliopsida</taxon>
        <taxon>eudicotyledons</taxon>
        <taxon>Gunneridae</taxon>
        <taxon>Pentapetalae</taxon>
        <taxon>asterids</taxon>
        <taxon>Ericales</taxon>
        <taxon>Ericaceae</taxon>
        <taxon>Vaccinioideae</taxon>
        <taxon>Vaccinieae</taxon>
        <taxon>Vaccinium</taxon>
    </lineage>
</organism>
<dbReference type="EMBL" id="CM037156">
    <property type="protein sequence ID" value="KAH7837048.1"/>
    <property type="molecule type" value="Genomic_DNA"/>
</dbReference>
<name>A0ACB7X8I5_9ERIC</name>
<evidence type="ECO:0000313" key="2">
    <source>
        <dbReference type="Proteomes" id="UP000828048"/>
    </source>
</evidence>
<accession>A0ACB7X8I5</accession>
<protein>
    <submittedName>
        <fullName evidence="1">Uncharacterized protein</fullName>
    </submittedName>
</protein>
<sequence length="452" mass="50136">MDAEWNLITKKRSGRSVFSRPENVRFTGSADVVSVYVDNLSEDMDAEWLGQIFSKYGRVLDSFIPKKRSKAYQSKFGFVRFNSLREAEEAIADLNVEVAKGNRFLKQDGAHLGKSTGKSYAEAVVGKSGFEPKRIFVDAIGNDWLSRSVVARMKSLSAMDSIRDALHCKGIPQVEVKDMGGLWIILTFPTIELMQAVFGGELSWLNNWIGEVKKWSPDMEKSESNRVDSPAFVEESVDELRSRREVAHEDRSARKSDSLINLDGDACVKESNLELNNGDFAKHNSDELHKGMEMVGFNYCPTDVCLEVGEINDLNSGESNLELNNGDFAKHNSDELHKGMEMVGINYCPTDVCLEEGEINELTIGDFVKHNPEKVVAGSGPSKGFNYCPIDACLEEGEINELNIGDFVKHNPEKVVAGPGPSNYLELSHIQSNHFAFSSLSESGLSTNVGRK</sequence>
<dbReference type="Proteomes" id="UP000828048">
    <property type="component" value="Chromosome 6"/>
</dbReference>
<reference evidence="1 2" key="1">
    <citation type="journal article" date="2021" name="Hortic Res">
        <title>High-quality reference genome and annotation aids understanding of berry development for evergreen blueberry (Vaccinium darrowii).</title>
        <authorList>
            <person name="Yu J."/>
            <person name="Hulse-Kemp A.M."/>
            <person name="Babiker E."/>
            <person name="Staton M."/>
        </authorList>
    </citation>
    <scope>NUCLEOTIDE SEQUENCE [LARGE SCALE GENOMIC DNA]</scope>
    <source>
        <strain evidence="2">cv. NJ 8807/NJ 8810</strain>
        <tissue evidence="1">Young leaf</tissue>
    </source>
</reference>
<evidence type="ECO:0000313" key="1">
    <source>
        <dbReference type="EMBL" id="KAH7837048.1"/>
    </source>
</evidence>
<proteinExistence type="predicted"/>